<keyword evidence="5" id="KW-0547">Nucleotide-binding</keyword>
<dbReference type="STRING" id="990316.MCON_3265"/>
<name>F4BUF9_METSG</name>
<keyword evidence="3" id="KW-0540">Nuclease</keyword>
<gene>
    <name evidence="12" type="primary">cas3</name>
    <name evidence="12" type="ordered locus">MCON_3265</name>
</gene>
<dbReference type="Pfam" id="PF22590">
    <property type="entry name" value="Cas3-like_C_2"/>
    <property type="match status" value="1"/>
</dbReference>
<dbReference type="InParanoid" id="F4BUF9"/>
<reference evidence="12 13" key="1">
    <citation type="journal article" date="2011" name="J. Bacteriol.">
        <title>Complete genome sequence of Methanosaeta concilii, a specialist in aceticlastic methanogenesis.</title>
        <authorList>
            <person name="Barber R.D."/>
            <person name="Zhang L."/>
            <person name="Harnack M."/>
            <person name="Olson M.V."/>
            <person name="Kaul R."/>
            <person name="Ingram-Smith C."/>
            <person name="Smith K.S."/>
        </authorList>
    </citation>
    <scope>NUCLEOTIDE SEQUENCE [LARGE SCALE GENOMIC DNA]</scope>
    <source>
        <strain evidence="13">ATCC 5969 / DSM 3671 / JCM 10134 / NBRC 103675 / OCM 69 / GP-6</strain>
    </source>
</reference>
<evidence type="ECO:0000256" key="9">
    <source>
        <dbReference type="ARBA" id="ARBA00023118"/>
    </source>
</evidence>
<dbReference type="InterPro" id="IPR038257">
    <property type="entry name" value="CRISPR-assoc_Cas3_HD_sf"/>
</dbReference>
<sequence length="822" mass="95282">MASESYSFKLMSHPDKRLVDHLRRVGQLSRKTVRDKSLNIDDKDLLTDAAYLIGVTHDLGKATKFFQEYIIETDERKKRSLKAKDTTHHGLLSAFFAYAVIKEYLHQSEIKGGLADYLPIISFLTVKRHHGNLMNAMDEISEVDAEKDKILKVAREQIESMDMDKTELSEILELLLSEEKINLKIDIDKILDYILQDAPREIGRKEKRLVRHLNEKSDLYLYFITQFLYSALLDADKTDAGLNGKDLDRLDLPADLVDQYRDRKGFTSDRNNINSLRNQIYEDAMVGISDWNLDNRILSLNVPTGTGKTLTSLSFALKLRDRLKKEKNFTPRIIYALPFLSIIDQNYAVFDDVVTQGGRLKDSRLLLKHHHLADVSYKTEDNDEYKADESLLLLEGWNAEIIVTTFWQYFYTLFSNKNKLLRKFNKLANSIIILDEVQAVPHQYWQLIHDATKMLCEKFNSYVVFVTATEPLIFDEAIGEIKEIVQKKEEYFRGLDRIELIPRIETALTLEEFKVLLEKDITGNPEKDFLIVLNTISAANDVYNFVKGLELVNTENFYLSTNVIPKERLERIRKIKGPSEKREANESLRKRKVIVSTQLIEAGVDIDADMVYRDFAPMDSINQVAGRCNRNSAKADKGTVSIFILKDDRKEFYKYIYDPFLMSKTLDTLKNINDTIKESDFLELNNKYFKAVKMGMGDEKSKENLACLAQLSFRDLSKKFKLIEEDYPKVNVFVELDETAVEIWKKYQDMRMEKDLKERIRKKLEIRKEFSEYVISAPEKFAHSLIIEDSEFGYISNAELPNYYDMETGFMRAGAGVGSMII</sequence>
<feature type="domain" description="HD Cas3-type" evidence="11">
    <location>
        <begin position="11"/>
        <end position="238"/>
    </location>
</feature>
<evidence type="ECO:0000256" key="2">
    <source>
        <dbReference type="ARBA" id="ARBA00009046"/>
    </source>
</evidence>
<dbReference type="Gene3D" id="1.10.3210.30">
    <property type="match status" value="1"/>
</dbReference>
<evidence type="ECO:0000259" key="10">
    <source>
        <dbReference type="PROSITE" id="PS51194"/>
    </source>
</evidence>
<dbReference type="KEGG" id="mcj:MCON_3265"/>
<dbReference type="PROSITE" id="PS51194">
    <property type="entry name" value="HELICASE_CTER"/>
    <property type="match status" value="1"/>
</dbReference>
<evidence type="ECO:0000256" key="7">
    <source>
        <dbReference type="ARBA" id="ARBA00022806"/>
    </source>
</evidence>
<dbReference type="AlphaFoldDB" id="F4BUF9"/>
<dbReference type="Pfam" id="PF00270">
    <property type="entry name" value="DEAD"/>
    <property type="match status" value="1"/>
</dbReference>
<dbReference type="GO" id="GO:0016787">
    <property type="term" value="F:hydrolase activity"/>
    <property type="evidence" value="ECO:0007669"/>
    <property type="project" value="UniProtKB-KW"/>
</dbReference>
<keyword evidence="6" id="KW-0378">Hydrolase</keyword>
<dbReference type="Proteomes" id="UP000007807">
    <property type="component" value="Chromosome"/>
</dbReference>
<dbReference type="HOGENOM" id="CLU_010123_1_1_2"/>
<accession>F4BUF9</accession>
<dbReference type="NCBIfam" id="TIGR01596">
    <property type="entry name" value="cas3_HD"/>
    <property type="match status" value="1"/>
</dbReference>
<evidence type="ECO:0000259" key="11">
    <source>
        <dbReference type="PROSITE" id="PS51643"/>
    </source>
</evidence>
<dbReference type="GO" id="GO:0003676">
    <property type="term" value="F:nucleic acid binding"/>
    <property type="evidence" value="ECO:0007669"/>
    <property type="project" value="InterPro"/>
</dbReference>
<dbReference type="InterPro" id="IPR011545">
    <property type="entry name" value="DEAD/DEAH_box_helicase_dom"/>
</dbReference>
<dbReference type="CDD" id="cd09641">
    <property type="entry name" value="Cas3''_I"/>
    <property type="match status" value="1"/>
</dbReference>
<dbReference type="SUPFAM" id="SSF52540">
    <property type="entry name" value="P-loop containing nucleoside triphosphate hydrolases"/>
    <property type="match status" value="1"/>
</dbReference>
<dbReference type="NCBIfam" id="TIGR01587">
    <property type="entry name" value="cas3_core"/>
    <property type="match status" value="1"/>
</dbReference>
<feature type="domain" description="Helicase C-terminal" evidence="10">
    <location>
        <begin position="509"/>
        <end position="680"/>
    </location>
</feature>
<evidence type="ECO:0000313" key="12">
    <source>
        <dbReference type="EMBL" id="AEB69536.1"/>
    </source>
</evidence>
<dbReference type="GO" id="GO:0005524">
    <property type="term" value="F:ATP binding"/>
    <property type="evidence" value="ECO:0007669"/>
    <property type="project" value="UniProtKB-KW"/>
</dbReference>
<comment type="similarity">
    <text evidence="2">In the central section; belongs to the CRISPR-associated helicase Cas3 family.</text>
</comment>
<dbReference type="InterPro" id="IPR006474">
    <property type="entry name" value="Helicase_Cas3_CRISPR-ass_core"/>
</dbReference>
<dbReference type="EMBL" id="CP002565">
    <property type="protein sequence ID" value="AEB69536.1"/>
    <property type="molecule type" value="Genomic_DNA"/>
</dbReference>
<dbReference type="InterPro" id="IPR027417">
    <property type="entry name" value="P-loop_NTPase"/>
</dbReference>
<dbReference type="CDD" id="cd17930">
    <property type="entry name" value="DEXHc_cas3"/>
    <property type="match status" value="1"/>
</dbReference>
<dbReference type="InterPro" id="IPR006483">
    <property type="entry name" value="CRISPR-assoc_Cas3_HD"/>
</dbReference>
<dbReference type="GO" id="GO:0004518">
    <property type="term" value="F:nuclease activity"/>
    <property type="evidence" value="ECO:0007669"/>
    <property type="project" value="UniProtKB-KW"/>
</dbReference>
<protein>
    <submittedName>
        <fullName evidence="12">Crispr-associated helicase Cas3</fullName>
    </submittedName>
</protein>
<dbReference type="OrthoDB" id="43851at2157"/>
<dbReference type="GO" id="GO:0051607">
    <property type="term" value="P:defense response to virus"/>
    <property type="evidence" value="ECO:0007669"/>
    <property type="project" value="UniProtKB-KW"/>
</dbReference>
<evidence type="ECO:0000256" key="8">
    <source>
        <dbReference type="ARBA" id="ARBA00022840"/>
    </source>
</evidence>
<dbReference type="PROSITE" id="PS51643">
    <property type="entry name" value="HD_CAS3"/>
    <property type="match status" value="1"/>
</dbReference>
<keyword evidence="4" id="KW-0479">Metal-binding</keyword>
<comment type="similarity">
    <text evidence="1">In the N-terminal section; belongs to the CRISPR-associated nuclease Cas3-HD family.</text>
</comment>
<dbReference type="GO" id="GO:0046872">
    <property type="term" value="F:metal ion binding"/>
    <property type="evidence" value="ECO:0007669"/>
    <property type="project" value="UniProtKB-KW"/>
</dbReference>
<evidence type="ECO:0000256" key="6">
    <source>
        <dbReference type="ARBA" id="ARBA00022801"/>
    </source>
</evidence>
<evidence type="ECO:0000256" key="3">
    <source>
        <dbReference type="ARBA" id="ARBA00022722"/>
    </source>
</evidence>
<evidence type="ECO:0000256" key="5">
    <source>
        <dbReference type="ARBA" id="ARBA00022741"/>
    </source>
</evidence>
<keyword evidence="9" id="KW-0051">Antiviral defense</keyword>
<evidence type="ECO:0000256" key="4">
    <source>
        <dbReference type="ARBA" id="ARBA00022723"/>
    </source>
</evidence>
<dbReference type="Gene3D" id="3.40.50.300">
    <property type="entry name" value="P-loop containing nucleotide triphosphate hydrolases"/>
    <property type="match status" value="2"/>
</dbReference>
<organism evidence="12 13">
    <name type="scientific">Methanothrix soehngenii (strain ATCC 5969 / DSM 3671 / JCM 10134 / NBRC 103675 / OCM 69 / GP-6)</name>
    <name type="common">Methanosaeta concilii</name>
    <dbReference type="NCBI Taxonomy" id="990316"/>
    <lineage>
        <taxon>Archaea</taxon>
        <taxon>Methanobacteriati</taxon>
        <taxon>Methanobacteriota</taxon>
        <taxon>Stenosarchaea group</taxon>
        <taxon>Methanomicrobia</taxon>
        <taxon>Methanotrichales</taxon>
        <taxon>Methanotrichaceae</taxon>
        <taxon>Methanothrix</taxon>
    </lineage>
</organism>
<keyword evidence="8" id="KW-0067">ATP-binding</keyword>
<keyword evidence="13" id="KW-1185">Reference proteome</keyword>
<dbReference type="InterPro" id="IPR054712">
    <property type="entry name" value="Cas3-like_dom"/>
</dbReference>
<keyword evidence="7" id="KW-0347">Helicase</keyword>
<dbReference type="InterPro" id="IPR001650">
    <property type="entry name" value="Helicase_C-like"/>
</dbReference>
<evidence type="ECO:0000256" key="1">
    <source>
        <dbReference type="ARBA" id="ARBA00006847"/>
    </source>
</evidence>
<dbReference type="Pfam" id="PF18019">
    <property type="entry name" value="Cas3_HD"/>
    <property type="match status" value="1"/>
</dbReference>
<proteinExistence type="inferred from homology"/>
<dbReference type="GO" id="GO:0004386">
    <property type="term" value="F:helicase activity"/>
    <property type="evidence" value="ECO:0007669"/>
    <property type="project" value="UniProtKB-KW"/>
</dbReference>
<evidence type="ECO:0000313" key="13">
    <source>
        <dbReference type="Proteomes" id="UP000007807"/>
    </source>
</evidence>